<dbReference type="Pfam" id="PF06248">
    <property type="entry name" value="Zw10_N"/>
    <property type="match status" value="1"/>
</dbReference>
<keyword evidence="5" id="KW-0963">Cytoplasm</keyword>
<evidence type="ECO:0000313" key="15">
    <source>
        <dbReference type="EMBL" id="KAK9663916.1"/>
    </source>
</evidence>
<dbReference type="InterPro" id="IPR046362">
    <property type="entry name" value="Zw10/DSL1_C_sf"/>
</dbReference>
<evidence type="ECO:0000259" key="12">
    <source>
        <dbReference type="Pfam" id="PF20665"/>
    </source>
</evidence>
<dbReference type="InterPro" id="IPR048344">
    <property type="entry name" value="Zw10_middle"/>
</dbReference>
<gene>
    <name evidence="15" type="ORF">RND81_14G006200</name>
</gene>
<evidence type="ECO:0000256" key="10">
    <source>
        <dbReference type="ARBA" id="ARBA00023328"/>
    </source>
</evidence>
<dbReference type="Pfam" id="PF20666">
    <property type="entry name" value="ZW10_C"/>
    <property type="match status" value="1"/>
</dbReference>
<dbReference type="GO" id="GO:1990423">
    <property type="term" value="C:RZZ complex"/>
    <property type="evidence" value="ECO:0007669"/>
    <property type="project" value="TreeGrafter"/>
</dbReference>
<dbReference type="Pfam" id="PF22766">
    <property type="entry name" value="ZW10_C2"/>
    <property type="match status" value="1"/>
</dbReference>
<comment type="caution">
    <text evidence="15">The sequence shown here is derived from an EMBL/GenBank/DDBJ whole genome shotgun (WGS) entry which is preliminary data.</text>
</comment>
<evidence type="ECO:0008006" key="17">
    <source>
        <dbReference type="Google" id="ProtNLM"/>
    </source>
</evidence>
<evidence type="ECO:0000259" key="14">
    <source>
        <dbReference type="Pfam" id="PF22766"/>
    </source>
</evidence>
<dbReference type="Gene3D" id="1.10.357.150">
    <property type="match status" value="1"/>
</dbReference>
<dbReference type="AlphaFoldDB" id="A0AAW1GNP9"/>
<keyword evidence="16" id="KW-1185">Reference proteome</keyword>
<dbReference type="PANTHER" id="PTHR12205:SF0">
    <property type="entry name" value="CENTROMERE_KINETOCHORE PROTEIN ZW10 HOMOLOG"/>
    <property type="match status" value="1"/>
</dbReference>
<proteinExistence type="inferred from homology"/>
<dbReference type="GO" id="GO:0005634">
    <property type="term" value="C:nucleus"/>
    <property type="evidence" value="ECO:0007669"/>
    <property type="project" value="InterPro"/>
</dbReference>
<comment type="subcellular location">
    <subcellularLocation>
        <location evidence="2">Chromosome</location>
        <location evidence="2">Centromere</location>
        <location evidence="2">Kinetochore</location>
    </subcellularLocation>
    <subcellularLocation>
        <location evidence="1">Cytoplasm</location>
    </subcellularLocation>
</comment>
<keyword evidence="7" id="KW-0498">Mitosis</keyword>
<dbReference type="Pfam" id="PF20665">
    <property type="entry name" value="Zw10_middle"/>
    <property type="match status" value="1"/>
</dbReference>
<dbReference type="EMBL" id="JBDFQZ010000014">
    <property type="protein sequence ID" value="KAK9663916.1"/>
    <property type="molecule type" value="Genomic_DNA"/>
</dbReference>
<evidence type="ECO:0000256" key="5">
    <source>
        <dbReference type="ARBA" id="ARBA00022490"/>
    </source>
</evidence>
<evidence type="ECO:0000259" key="11">
    <source>
        <dbReference type="Pfam" id="PF06248"/>
    </source>
</evidence>
<reference evidence="15" key="1">
    <citation type="submission" date="2024-03" db="EMBL/GenBank/DDBJ databases">
        <title>WGS assembly of Saponaria officinalis var. Norfolk2.</title>
        <authorList>
            <person name="Jenkins J."/>
            <person name="Shu S."/>
            <person name="Grimwood J."/>
            <person name="Barry K."/>
            <person name="Goodstein D."/>
            <person name="Schmutz J."/>
            <person name="Leebens-Mack J."/>
            <person name="Osbourn A."/>
        </authorList>
    </citation>
    <scope>NUCLEOTIDE SEQUENCE [LARGE SCALE GENOMIC DNA]</scope>
    <source>
        <strain evidence="15">JIC</strain>
    </source>
</reference>
<feature type="domain" description="ZW10 C-terminal helical" evidence="14">
    <location>
        <begin position="636"/>
        <end position="792"/>
    </location>
</feature>
<protein>
    <recommendedName>
        <fullName evidence="17">Centromere/kinetochore protein zw10 homolog</fullName>
    </recommendedName>
</protein>
<comment type="similarity">
    <text evidence="3">Belongs to the ZW10 family.</text>
</comment>
<keyword evidence="6" id="KW-0132">Cell division</keyword>
<keyword evidence="10" id="KW-0137">Centromere</keyword>
<evidence type="ECO:0000256" key="7">
    <source>
        <dbReference type="ARBA" id="ARBA00022776"/>
    </source>
</evidence>
<dbReference type="InterPro" id="IPR048343">
    <property type="entry name" value="ZW10_C"/>
</dbReference>
<name>A0AAW1GNP9_SAPOF</name>
<keyword evidence="9" id="KW-0131">Cell cycle</keyword>
<evidence type="ECO:0000256" key="9">
    <source>
        <dbReference type="ARBA" id="ARBA00023306"/>
    </source>
</evidence>
<feature type="domain" description="Centromere/kinetochore protein zw10 middle" evidence="12">
    <location>
        <begin position="224"/>
        <end position="450"/>
    </location>
</feature>
<evidence type="ECO:0000256" key="6">
    <source>
        <dbReference type="ARBA" id="ARBA00022618"/>
    </source>
</evidence>
<feature type="domain" description="Centromere/kinetochore protein zw10 N-terminal" evidence="11">
    <location>
        <begin position="77"/>
        <end position="178"/>
    </location>
</feature>
<evidence type="ECO:0000256" key="3">
    <source>
        <dbReference type="ARBA" id="ARBA00006245"/>
    </source>
</evidence>
<feature type="domain" description="Centromere/kinetochore protein zw10 C-terminal" evidence="13">
    <location>
        <begin position="484"/>
        <end position="608"/>
    </location>
</feature>
<sequence length="797" mass="90117">MHQIQTNKTNTQNPQPRIQKTANLYLHRLTHRTRPNSGEMEALFDAINLRDLLSSADISDTSSPLSAPDLRLLISRLDTHSNHIKSRVQSYIQSHHSQFSDLLSLSSTSLAGVNSLSSDVASLVSLLDEANPNYARIEAVLGEIRSVVVELEAKKAQAAVVRVVVRLSERVAEVAEMLRGGDVVEGAKRLRELKEELRIGDDLEEIENQEVVVYGLLRNQWLLCFEEMQDLLAKFMDGAVRFKHETSSIWVVDRSNVGVAEGVELQTVLEAMDVLGILNYGLARTADLFIKHAIAPAMNSKTSISCSEDSGRISDETSEAFLKISSDVKAESVDGKALFSRMEVIIEFIHQRICLRNDRWMRCFGKLTWPRMSELIISNFLSKVVPDDASRLADFQKIMNTCAEFETVLKKLSFISSSDKNDERLSNFADNVEVHFAVRKKTEILANARQSILHCDFSIPQGIGYEGGNFRNRKNTDRVVDLLFSSEKCIVSEAASKLIKLVHQTLQDVCVSSPRVALEFYHAARDALQLYEAIIPIKLEGQLDIINQTAVVMHNDCLYLSQEILGLAFEYRPDFPSFMKEHAIFVDLGPRLQLLAEEILQRHIRATDLNLKQVVDSADGFQNTHEMPQFESAKFSLEQVVFILEKIRLLWEPVLLPLTYKRSFCLVLESVFSRITQDILFLDDIAAEESLQLQRLVHFLLEGLTPLLESLMSIKVDKKSEQFVSRPLEADVPSLGKIRRLADLLDMPLKAITEAWEDGDLYGCGFILTEVVDFIKAIFTDSPLRRDCLARIYRINF</sequence>
<evidence type="ECO:0000313" key="16">
    <source>
        <dbReference type="Proteomes" id="UP001443914"/>
    </source>
</evidence>
<organism evidence="15 16">
    <name type="scientific">Saponaria officinalis</name>
    <name type="common">Common soapwort</name>
    <name type="synonym">Lychnis saponaria</name>
    <dbReference type="NCBI Taxonomy" id="3572"/>
    <lineage>
        <taxon>Eukaryota</taxon>
        <taxon>Viridiplantae</taxon>
        <taxon>Streptophyta</taxon>
        <taxon>Embryophyta</taxon>
        <taxon>Tracheophyta</taxon>
        <taxon>Spermatophyta</taxon>
        <taxon>Magnoliopsida</taxon>
        <taxon>eudicotyledons</taxon>
        <taxon>Gunneridae</taxon>
        <taxon>Pentapetalae</taxon>
        <taxon>Caryophyllales</taxon>
        <taxon>Caryophyllaceae</taxon>
        <taxon>Caryophylleae</taxon>
        <taxon>Saponaria</taxon>
    </lineage>
</organism>
<evidence type="ECO:0000256" key="4">
    <source>
        <dbReference type="ARBA" id="ARBA00022454"/>
    </source>
</evidence>
<dbReference type="InterPro" id="IPR055148">
    <property type="entry name" value="ZW10_C_2"/>
</dbReference>
<keyword evidence="8" id="KW-0995">Kinetochore</keyword>
<dbReference type="Proteomes" id="UP001443914">
    <property type="component" value="Unassembled WGS sequence"/>
</dbReference>
<evidence type="ECO:0000256" key="1">
    <source>
        <dbReference type="ARBA" id="ARBA00004496"/>
    </source>
</evidence>
<dbReference type="InterPro" id="IPR009361">
    <property type="entry name" value="Zw10_N"/>
</dbReference>
<dbReference type="GO" id="GO:0006888">
    <property type="term" value="P:endoplasmic reticulum to Golgi vesicle-mediated transport"/>
    <property type="evidence" value="ECO:0007669"/>
    <property type="project" value="TreeGrafter"/>
</dbReference>
<dbReference type="PANTHER" id="PTHR12205">
    <property type="entry name" value="CENTROMERE/KINETOCHORE PROTEIN ZW10"/>
    <property type="match status" value="1"/>
</dbReference>
<evidence type="ECO:0000259" key="13">
    <source>
        <dbReference type="Pfam" id="PF20666"/>
    </source>
</evidence>
<dbReference type="GO" id="GO:0005737">
    <property type="term" value="C:cytoplasm"/>
    <property type="evidence" value="ECO:0007669"/>
    <property type="project" value="UniProtKB-SubCell"/>
</dbReference>
<dbReference type="GO" id="GO:0051301">
    <property type="term" value="P:cell division"/>
    <property type="evidence" value="ECO:0007669"/>
    <property type="project" value="UniProtKB-KW"/>
</dbReference>
<accession>A0AAW1GNP9</accession>
<keyword evidence="4" id="KW-0158">Chromosome</keyword>
<evidence type="ECO:0000256" key="8">
    <source>
        <dbReference type="ARBA" id="ARBA00022838"/>
    </source>
</evidence>
<dbReference type="GO" id="GO:0007094">
    <property type="term" value="P:mitotic spindle assembly checkpoint signaling"/>
    <property type="evidence" value="ECO:0007669"/>
    <property type="project" value="TreeGrafter"/>
</dbReference>
<evidence type="ECO:0000256" key="2">
    <source>
        <dbReference type="ARBA" id="ARBA00004629"/>
    </source>
</evidence>